<dbReference type="GO" id="GO:0005829">
    <property type="term" value="C:cytosol"/>
    <property type="evidence" value="ECO:0007669"/>
    <property type="project" value="TreeGrafter"/>
</dbReference>
<dbReference type="EMBL" id="JAEUBG010005348">
    <property type="protein sequence ID" value="KAH3675808.1"/>
    <property type="molecule type" value="Genomic_DNA"/>
</dbReference>
<dbReference type="InterPro" id="IPR006140">
    <property type="entry name" value="D-isomer_DH_NAD-bd"/>
</dbReference>
<keyword evidence="5" id="KW-1185">Reference proteome</keyword>
<evidence type="ECO:0000259" key="3">
    <source>
        <dbReference type="Pfam" id="PF02826"/>
    </source>
</evidence>
<proteinExistence type="predicted"/>
<dbReference type="OrthoDB" id="298012at2759"/>
<keyword evidence="2" id="KW-0520">NAD</keyword>
<keyword evidence="1" id="KW-0560">Oxidoreductase</keyword>
<reference evidence="4" key="1">
    <citation type="journal article" date="2021" name="Open Biol.">
        <title>Shared evolutionary footprints suggest mitochondrial oxidative damage underlies multiple complex I losses in fungi.</title>
        <authorList>
            <person name="Schikora-Tamarit M.A."/>
            <person name="Marcet-Houben M."/>
            <person name="Nosek J."/>
            <person name="Gabaldon T."/>
        </authorList>
    </citation>
    <scope>NUCLEOTIDE SEQUENCE</scope>
    <source>
        <strain evidence="4">CBS2887</strain>
    </source>
</reference>
<dbReference type="GO" id="GO:0051287">
    <property type="term" value="F:NAD binding"/>
    <property type="evidence" value="ECO:0007669"/>
    <property type="project" value="InterPro"/>
</dbReference>
<reference evidence="4" key="2">
    <citation type="submission" date="2021-01" db="EMBL/GenBank/DDBJ databases">
        <authorList>
            <person name="Schikora-Tamarit M.A."/>
        </authorList>
    </citation>
    <scope>NUCLEOTIDE SEQUENCE</scope>
    <source>
        <strain evidence="4">CBS2887</strain>
    </source>
</reference>
<dbReference type="SUPFAM" id="SSF51735">
    <property type="entry name" value="NAD(P)-binding Rossmann-fold domains"/>
    <property type="match status" value="1"/>
</dbReference>
<evidence type="ECO:0000256" key="1">
    <source>
        <dbReference type="ARBA" id="ARBA00023002"/>
    </source>
</evidence>
<accession>A0A9P8PP35</accession>
<dbReference type="Pfam" id="PF02826">
    <property type="entry name" value="2-Hacid_dh_C"/>
    <property type="match status" value="1"/>
</dbReference>
<dbReference type="InterPro" id="IPR036291">
    <property type="entry name" value="NAD(P)-bd_dom_sf"/>
</dbReference>
<dbReference type="SUPFAM" id="SSF52283">
    <property type="entry name" value="Formate/glycerate dehydrogenase catalytic domain-like"/>
    <property type="match status" value="1"/>
</dbReference>
<dbReference type="PANTHER" id="PTHR10996">
    <property type="entry name" value="2-HYDROXYACID DEHYDROGENASE-RELATED"/>
    <property type="match status" value="1"/>
</dbReference>
<name>A0A9P8PP35_WICPI</name>
<dbReference type="InterPro" id="IPR050223">
    <property type="entry name" value="D-isomer_2-hydroxyacid_DH"/>
</dbReference>
<evidence type="ECO:0000313" key="4">
    <source>
        <dbReference type="EMBL" id="KAH3675808.1"/>
    </source>
</evidence>
<dbReference type="GO" id="GO:0030267">
    <property type="term" value="F:glyoxylate reductase (NADPH) activity"/>
    <property type="evidence" value="ECO:0007669"/>
    <property type="project" value="TreeGrafter"/>
</dbReference>
<evidence type="ECO:0000313" key="5">
    <source>
        <dbReference type="Proteomes" id="UP000774326"/>
    </source>
</evidence>
<organism evidence="4 5">
    <name type="scientific">Wickerhamomyces pijperi</name>
    <name type="common">Yeast</name>
    <name type="synonym">Pichia pijperi</name>
    <dbReference type="NCBI Taxonomy" id="599730"/>
    <lineage>
        <taxon>Eukaryota</taxon>
        <taxon>Fungi</taxon>
        <taxon>Dikarya</taxon>
        <taxon>Ascomycota</taxon>
        <taxon>Saccharomycotina</taxon>
        <taxon>Saccharomycetes</taxon>
        <taxon>Phaffomycetales</taxon>
        <taxon>Wickerhamomycetaceae</taxon>
        <taxon>Wickerhamomyces</taxon>
    </lineage>
</organism>
<dbReference type="GO" id="GO:0016618">
    <property type="term" value="F:hydroxypyruvate reductase [NAD(P)H] activity"/>
    <property type="evidence" value="ECO:0007669"/>
    <property type="project" value="TreeGrafter"/>
</dbReference>
<feature type="domain" description="D-isomer specific 2-hydroxyacid dehydrogenase NAD-binding" evidence="3">
    <location>
        <begin position="197"/>
        <end position="345"/>
    </location>
</feature>
<gene>
    <name evidence="4" type="ORF">WICPIJ_009261</name>
</gene>
<dbReference type="Gene3D" id="3.40.50.720">
    <property type="entry name" value="NAD(P)-binding Rossmann-like Domain"/>
    <property type="match status" value="2"/>
</dbReference>
<protein>
    <recommendedName>
        <fullName evidence="3">D-isomer specific 2-hydroxyacid dehydrogenase NAD-binding domain-containing protein</fullName>
    </recommendedName>
</protein>
<dbReference type="AlphaFoldDB" id="A0A9P8PP35"/>
<dbReference type="PANTHER" id="PTHR10996:SF178">
    <property type="entry name" value="2-HYDROXYACID DEHYDROGENASE YGL185C-RELATED"/>
    <property type="match status" value="1"/>
</dbReference>
<dbReference type="Proteomes" id="UP000774326">
    <property type="component" value="Unassembled WGS sequence"/>
</dbReference>
<sequence>MQQPSATSKMTKLKVLFLTSASIKEIPDHIPEFQQFSQDFEMVYHEVTTAEAFIDSLQNDPKLQDFSGLYLTGAFSVMGRDFSQFIPYFPDTLKVASFPWVGAESFRPDLFKERGILVGNVGDGSADDVADIALSLTLSAFRFTSYLESRLRESGDTNQARNTLGSYELDPKTKMPALAPMDNDRTKGVHLGGKHVVSPRGKVAGIIGLGAIGKAIAVRLNAIGMSICYNKRTALSQAELDSFSFPLTYVESIDELLPQLDLLVLAVPHSPQTVNLINEESIKLVKPGIRIVNVGRGSAIDEEVLLKALDDNVVTSFASDVFQHEPKIDERFLKRFDVALLPHMGPYTTDNFQGNHKRVMRNIAGVLKGVDPRELGIINL</sequence>
<evidence type="ECO:0000256" key="2">
    <source>
        <dbReference type="ARBA" id="ARBA00023027"/>
    </source>
</evidence>
<comment type="caution">
    <text evidence="4">The sequence shown here is derived from an EMBL/GenBank/DDBJ whole genome shotgun (WGS) entry which is preliminary data.</text>
</comment>